<proteinExistence type="predicted"/>
<feature type="transmembrane region" description="Helical" evidence="1">
    <location>
        <begin position="294"/>
        <end position="314"/>
    </location>
</feature>
<reference evidence="3 4" key="1">
    <citation type="submission" date="2018-12" db="EMBL/GenBank/DDBJ databases">
        <authorList>
            <consortium name="Pathogen Informatics"/>
        </authorList>
    </citation>
    <scope>NUCLEOTIDE SEQUENCE [LARGE SCALE GENOMIC DNA]</scope>
    <source>
        <strain evidence="3 4">NCTC11214</strain>
    </source>
</reference>
<dbReference type="PANTHER" id="PTHR37312:SF1">
    <property type="entry name" value="MEMBRANE-BOUND ACYLTRANSFERASE YKRP-RELATED"/>
    <property type="match status" value="1"/>
</dbReference>
<dbReference type="InterPro" id="IPR052734">
    <property type="entry name" value="Nod_factor_acetyltransferase"/>
</dbReference>
<feature type="transmembrane region" description="Helical" evidence="1">
    <location>
        <begin position="82"/>
        <end position="102"/>
    </location>
</feature>
<sequence length="338" mass="38208">MREAWVDYAKGIGIILVVFGHVNRGLYSAGIQFSDASYQLLDSVIYSFHMPLFFFLSGLFFAPSLNRKGKTRFIISKIDTIVYPYIIWSLLQGSIEVVLSRYTNNPSSFSDVLMLFTHPRAQFWFLYALFVIFVVATLLYKKDKFHLILPVMIVISAALYIYQNSLGNFAHFDYITRFMIFFLLGALAIRYASAIANVGMGVAGLALVAFVVLEWLFHGYLGLNYTDTGIMSLLLAIVAIAFIVCLSVLLARRDLAWLRKLGELSMVIYLMHILAGSGLRIALSKGLHVDNWAIHVIAGTLFGLIAPVIAYYVITRLHLTFLLERPHISWLQRKVKTP</sequence>
<feature type="transmembrane region" description="Helical" evidence="1">
    <location>
        <begin position="263"/>
        <end position="282"/>
    </location>
</feature>
<dbReference type="KEGG" id="sof:NCTC11214_04952"/>
<name>A0A3S4FVC0_SEROD</name>
<evidence type="ECO:0000313" key="3">
    <source>
        <dbReference type="EMBL" id="VDZ64396.1"/>
    </source>
</evidence>
<evidence type="ECO:0000313" key="4">
    <source>
        <dbReference type="Proteomes" id="UP000281391"/>
    </source>
</evidence>
<dbReference type="Proteomes" id="UP000281391">
    <property type="component" value="Chromosome"/>
</dbReference>
<keyword evidence="1" id="KW-1133">Transmembrane helix</keyword>
<dbReference type="Pfam" id="PF01757">
    <property type="entry name" value="Acyl_transf_3"/>
    <property type="match status" value="1"/>
</dbReference>
<gene>
    <name evidence="3" type="ORF">NCTC11214_04952</name>
</gene>
<dbReference type="InterPro" id="IPR002656">
    <property type="entry name" value="Acyl_transf_3_dom"/>
</dbReference>
<feature type="domain" description="Acyltransferase 3" evidence="2">
    <location>
        <begin position="4"/>
        <end position="311"/>
    </location>
</feature>
<evidence type="ECO:0000256" key="1">
    <source>
        <dbReference type="SAM" id="Phobius"/>
    </source>
</evidence>
<keyword evidence="1" id="KW-0472">Membrane</keyword>
<dbReference type="PANTHER" id="PTHR37312">
    <property type="entry name" value="MEMBRANE-BOUND ACYLTRANSFERASE YKRP-RELATED"/>
    <property type="match status" value="1"/>
</dbReference>
<evidence type="ECO:0000259" key="2">
    <source>
        <dbReference type="Pfam" id="PF01757"/>
    </source>
</evidence>
<protein>
    <submittedName>
        <fullName evidence="3">Glucans biosynthesis protein</fullName>
    </submittedName>
</protein>
<feature type="transmembrane region" description="Helical" evidence="1">
    <location>
        <begin position="229"/>
        <end position="251"/>
    </location>
</feature>
<organism evidence="3 4">
    <name type="scientific">Serratia odorifera</name>
    <dbReference type="NCBI Taxonomy" id="618"/>
    <lineage>
        <taxon>Bacteria</taxon>
        <taxon>Pseudomonadati</taxon>
        <taxon>Pseudomonadota</taxon>
        <taxon>Gammaproteobacteria</taxon>
        <taxon>Enterobacterales</taxon>
        <taxon>Yersiniaceae</taxon>
        <taxon>Serratia</taxon>
    </lineage>
</organism>
<feature type="transmembrane region" description="Helical" evidence="1">
    <location>
        <begin position="43"/>
        <end position="62"/>
    </location>
</feature>
<accession>A0A3S4FVC0</accession>
<feature type="transmembrane region" description="Helical" evidence="1">
    <location>
        <begin position="198"/>
        <end position="217"/>
    </location>
</feature>
<dbReference type="EMBL" id="LR134117">
    <property type="protein sequence ID" value="VDZ64396.1"/>
    <property type="molecule type" value="Genomic_DNA"/>
</dbReference>
<feature type="transmembrane region" description="Helical" evidence="1">
    <location>
        <begin position="174"/>
        <end position="191"/>
    </location>
</feature>
<feature type="transmembrane region" description="Helical" evidence="1">
    <location>
        <begin position="12"/>
        <end position="31"/>
    </location>
</feature>
<feature type="transmembrane region" description="Helical" evidence="1">
    <location>
        <begin position="145"/>
        <end position="162"/>
    </location>
</feature>
<dbReference type="AlphaFoldDB" id="A0A3S4FVC0"/>
<feature type="transmembrane region" description="Helical" evidence="1">
    <location>
        <begin position="122"/>
        <end position="140"/>
    </location>
</feature>
<dbReference type="GO" id="GO:0016747">
    <property type="term" value="F:acyltransferase activity, transferring groups other than amino-acyl groups"/>
    <property type="evidence" value="ECO:0007669"/>
    <property type="project" value="InterPro"/>
</dbReference>
<dbReference type="RefSeq" id="WP_004964343.1">
    <property type="nucleotide sequence ID" value="NZ_JAEKCK010000001.1"/>
</dbReference>
<keyword evidence="1" id="KW-0812">Transmembrane</keyword>